<dbReference type="STRING" id="36849.OXPF_30860"/>
<dbReference type="InterPro" id="IPR005531">
    <property type="entry name" value="Asp23"/>
</dbReference>
<organism evidence="2 3">
    <name type="scientific">Oxobacter pfennigii</name>
    <dbReference type="NCBI Taxonomy" id="36849"/>
    <lineage>
        <taxon>Bacteria</taxon>
        <taxon>Bacillati</taxon>
        <taxon>Bacillota</taxon>
        <taxon>Clostridia</taxon>
        <taxon>Eubacteriales</taxon>
        <taxon>Clostridiaceae</taxon>
        <taxon>Oxobacter</taxon>
    </lineage>
</organism>
<accession>A0A0P9AEA8</accession>
<comment type="similarity">
    <text evidence="1">Belongs to the asp23 family.</text>
</comment>
<comment type="caution">
    <text evidence="2">The sequence shown here is derived from an EMBL/GenBank/DDBJ whole genome shotgun (WGS) entry which is preliminary data.</text>
</comment>
<dbReference type="EMBL" id="LKET01000039">
    <property type="protein sequence ID" value="KPU43644.1"/>
    <property type="molecule type" value="Genomic_DNA"/>
</dbReference>
<dbReference type="Pfam" id="PF03780">
    <property type="entry name" value="Asp23"/>
    <property type="match status" value="1"/>
</dbReference>
<evidence type="ECO:0000313" key="3">
    <source>
        <dbReference type="Proteomes" id="UP000050326"/>
    </source>
</evidence>
<sequence>MKVYGLIGRSGSGKSHRAQQVSKEYNIEYIIDDGLLINGNKVIAGKSAKKESTKLGAVKRAVFNDKEHMEIMKKALLEYSPEKVLILGTSDSMVERIAQKLGLPEITQKIYIEDIATQREIDIATRIRKEQGKHVIPVPTFAIKKDFSGYFIDSIKGLTKKDRETSDDMEKTVVRPTFSYLGKYTIANSVIKSMVSCGAMKIPGVHKVLKVTVENTNDELIISMDISIDYGTILPQIAARVKESVKNDIEYMTAFNISEINIYIKSINIETT</sequence>
<dbReference type="SUPFAM" id="SSF52540">
    <property type="entry name" value="P-loop containing nucleoside triphosphate hydrolases"/>
    <property type="match status" value="1"/>
</dbReference>
<reference evidence="2 3" key="1">
    <citation type="submission" date="2015-09" db="EMBL/GenBank/DDBJ databases">
        <title>Genome sequence of Oxobacter pfennigii DSM 3222.</title>
        <authorList>
            <person name="Poehlein A."/>
            <person name="Bengelsdorf F.R."/>
            <person name="Schiel-Bengelsdorf B."/>
            <person name="Duerre P."/>
            <person name="Daniel R."/>
        </authorList>
    </citation>
    <scope>NUCLEOTIDE SEQUENCE [LARGE SCALE GENOMIC DNA]</scope>
    <source>
        <strain evidence="2 3">DSM 3222</strain>
    </source>
</reference>
<keyword evidence="3" id="KW-1185">Reference proteome</keyword>
<evidence type="ECO:0008006" key="4">
    <source>
        <dbReference type="Google" id="ProtNLM"/>
    </source>
</evidence>
<evidence type="ECO:0000313" key="2">
    <source>
        <dbReference type="EMBL" id="KPU43644.1"/>
    </source>
</evidence>
<dbReference type="InterPro" id="IPR027417">
    <property type="entry name" value="P-loop_NTPase"/>
</dbReference>
<name>A0A0P9AEA8_9CLOT</name>
<dbReference type="PANTHER" id="PTHR34297">
    <property type="entry name" value="HYPOTHETICAL CYTOSOLIC PROTEIN-RELATED"/>
    <property type="match status" value="1"/>
</dbReference>
<dbReference type="RefSeq" id="WP_054876075.1">
    <property type="nucleotide sequence ID" value="NZ_LKET01000039.1"/>
</dbReference>
<proteinExistence type="inferred from homology"/>
<dbReference type="OrthoDB" id="5429664at2"/>
<protein>
    <recommendedName>
        <fullName evidence="4">Alkaline shock protein 23</fullName>
    </recommendedName>
</protein>
<evidence type="ECO:0000256" key="1">
    <source>
        <dbReference type="ARBA" id="ARBA00005721"/>
    </source>
</evidence>
<dbReference type="AlphaFoldDB" id="A0A0P9AEA8"/>
<dbReference type="PATRIC" id="fig|36849.3.peg.3270"/>
<gene>
    <name evidence="2" type="ORF">OXPF_30860</name>
</gene>
<dbReference type="Proteomes" id="UP000050326">
    <property type="component" value="Unassembled WGS sequence"/>
</dbReference>